<keyword evidence="3" id="KW-0378">Hydrolase</keyword>
<feature type="domain" description="CAAX prenyl protease 2/Lysostaphin resistance protein A-like" evidence="2">
    <location>
        <begin position="115"/>
        <end position="205"/>
    </location>
</feature>
<dbReference type="GO" id="GO:0080120">
    <property type="term" value="P:CAAX-box protein maturation"/>
    <property type="evidence" value="ECO:0007669"/>
    <property type="project" value="UniProtKB-ARBA"/>
</dbReference>
<evidence type="ECO:0000313" key="4">
    <source>
        <dbReference type="Proteomes" id="UP000573499"/>
    </source>
</evidence>
<keyword evidence="1" id="KW-0472">Membrane</keyword>
<gene>
    <name evidence="3" type="ORF">H3H39_23815</name>
</gene>
<organism evidence="3 4">
    <name type="scientific">Rugamonas apoptosis</name>
    <dbReference type="NCBI Taxonomy" id="2758570"/>
    <lineage>
        <taxon>Bacteria</taxon>
        <taxon>Pseudomonadati</taxon>
        <taxon>Pseudomonadota</taxon>
        <taxon>Betaproteobacteria</taxon>
        <taxon>Burkholderiales</taxon>
        <taxon>Oxalobacteraceae</taxon>
        <taxon>Telluria group</taxon>
        <taxon>Rugamonas</taxon>
    </lineage>
</organism>
<feature type="transmembrane region" description="Helical" evidence="1">
    <location>
        <begin position="6"/>
        <end position="26"/>
    </location>
</feature>
<dbReference type="InterPro" id="IPR003675">
    <property type="entry name" value="Rce1/LyrA-like_dom"/>
</dbReference>
<dbReference type="NCBIfam" id="TIGR03008">
    <property type="entry name" value="pepcterm_CAAX"/>
    <property type="match status" value="1"/>
</dbReference>
<feature type="transmembrane region" description="Helical" evidence="1">
    <location>
        <begin position="38"/>
        <end position="56"/>
    </location>
</feature>
<dbReference type="RefSeq" id="WP_182156870.1">
    <property type="nucleotide sequence ID" value="NZ_JACEZU010000014.1"/>
</dbReference>
<dbReference type="InterPro" id="IPR014346">
    <property type="entry name" value="Prenyl_protease-related"/>
</dbReference>
<dbReference type="Pfam" id="PF02517">
    <property type="entry name" value="Rce1-like"/>
    <property type="match status" value="1"/>
</dbReference>
<evidence type="ECO:0000259" key="2">
    <source>
        <dbReference type="Pfam" id="PF02517"/>
    </source>
</evidence>
<keyword evidence="3" id="KW-0645">Protease</keyword>
<keyword evidence="1" id="KW-0812">Transmembrane</keyword>
<keyword evidence="4" id="KW-1185">Reference proteome</keyword>
<evidence type="ECO:0000256" key="1">
    <source>
        <dbReference type="SAM" id="Phobius"/>
    </source>
</evidence>
<proteinExistence type="predicted"/>
<dbReference type="GO" id="GO:0006508">
    <property type="term" value="P:proteolysis"/>
    <property type="evidence" value="ECO:0007669"/>
    <property type="project" value="UniProtKB-KW"/>
</dbReference>
<feature type="transmembrane region" description="Helical" evidence="1">
    <location>
        <begin position="68"/>
        <end position="88"/>
    </location>
</feature>
<dbReference type="Proteomes" id="UP000573499">
    <property type="component" value="Unassembled WGS sequence"/>
</dbReference>
<sequence>MLERQAWPRVLPFVAYLAFIFIADLLTRQGVDAASLRWLYPVKIAIVLGLLLAYWRRYEELRPARLDWRAAVTAVAAGVLVLVLWINLNAGWMTLGEGAGFDPMTNGKIDWLLVTVRIAGAALVVPVMEELFWRSYLMRWIVAPRFQQVAPAQLGLRSFVVTVVLFGVEHNLWLAGMVAGAVYGLLYMRSGSLWSPILAHGVTNGLLGGWIISTAHWTYW</sequence>
<dbReference type="EMBL" id="JACEZU010000014">
    <property type="protein sequence ID" value="MBA5690078.1"/>
    <property type="molecule type" value="Genomic_DNA"/>
</dbReference>
<keyword evidence="1" id="KW-1133">Transmembrane helix</keyword>
<feature type="transmembrane region" description="Helical" evidence="1">
    <location>
        <begin position="159"/>
        <end position="185"/>
    </location>
</feature>
<protein>
    <submittedName>
        <fullName evidence="3">CAAX prenyl protease-related protein</fullName>
    </submittedName>
</protein>
<feature type="transmembrane region" description="Helical" evidence="1">
    <location>
        <begin position="197"/>
        <end position="219"/>
    </location>
</feature>
<feature type="transmembrane region" description="Helical" evidence="1">
    <location>
        <begin position="109"/>
        <end position="128"/>
    </location>
</feature>
<evidence type="ECO:0000313" key="3">
    <source>
        <dbReference type="EMBL" id="MBA5690078.1"/>
    </source>
</evidence>
<dbReference type="AlphaFoldDB" id="A0A7W2IMV3"/>
<dbReference type="GO" id="GO:0004175">
    <property type="term" value="F:endopeptidase activity"/>
    <property type="evidence" value="ECO:0007669"/>
    <property type="project" value="UniProtKB-ARBA"/>
</dbReference>
<reference evidence="3 4" key="1">
    <citation type="submission" date="2020-07" db="EMBL/GenBank/DDBJ databases">
        <title>Novel species isolated from subtropical streams in China.</title>
        <authorList>
            <person name="Lu H."/>
        </authorList>
    </citation>
    <scope>NUCLEOTIDE SEQUENCE [LARGE SCALE GENOMIC DNA]</scope>
    <source>
        <strain evidence="3 4">LX47W</strain>
    </source>
</reference>
<comment type="caution">
    <text evidence="3">The sequence shown here is derived from an EMBL/GenBank/DDBJ whole genome shotgun (WGS) entry which is preliminary data.</text>
</comment>
<name>A0A7W2IMV3_9BURK</name>
<accession>A0A7W2IMV3</accession>